<dbReference type="InterPro" id="IPR057326">
    <property type="entry name" value="KR_dom"/>
</dbReference>
<dbReference type="InterPro" id="IPR053011">
    <property type="entry name" value="SDR_family_member_7"/>
</dbReference>
<evidence type="ECO:0000256" key="1">
    <source>
        <dbReference type="ARBA" id="ARBA00023002"/>
    </source>
</evidence>
<dbReference type="PANTHER" id="PTHR44269">
    <property type="entry name" value="DEHYDROGENASE/REDUCTASE SDR FAMILY MEMBER 7-RELATED"/>
    <property type="match status" value="1"/>
</dbReference>
<keyword evidence="3" id="KW-0472">Membrane</keyword>
<feature type="domain" description="Ketoreductase" evidence="4">
    <location>
        <begin position="47"/>
        <end position="237"/>
    </location>
</feature>
<dbReference type="GO" id="GO:0006629">
    <property type="term" value="P:lipid metabolic process"/>
    <property type="evidence" value="ECO:0007669"/>
    <property type="project" value="UniProtKB-ARBA"/>
</dbReference>
<dbReference type="EMBL" id="GAMC01000093">
    <property type="protein sequence ID" value="JAC06463.1"/>
    <property type="molecule type" value="mRNA"/>
</dbReference>
<evidence type="ECO:0000313" key="5">
    <source>
        <dbReference type="EMBL" id="JAC06463.1"/>
    </source>
</evidence>
<gene>
    <name evidence="5" type="primary">DHRS7</name>
</gene>
<protein>
    <submittedName>
        <fullName evidence="5">Dehydrogenase/reductase SDR family member 7</fullName>
    </submittedName>
</protein>
<organism evidence="5">
    <name type="scientific">Ceratitis capitata</name>
    <name type="common">Mediterranean fruit fly</name>
    <name type="synonym">Tephritis capitata</name>
    <dbReference type="NCBI Taxonomy" id="7213"/>
    <lineage>
        <taxon>Eukaryota</taxon>
        <taxon>Metazoa</taxon>
        <taxon>Ecdysozoa</taxon>
        <taxon>Arthropoda</taxon>
        <taxon>Hexapoda</taxon>
        <taxon>Insecta</taxon>
        <taxon>Pterygota</taxon>
        <taxon>Neoptera</taxon>
        <taxon>Endopterygota</taxon>
        <taxon>Diptera</taxon>
        <taxon>Brachycera</taxon>
        <taxon>Muscomorpha</taxon>
        <taxon>Tephritoidea</taxon>
        <taxon>Tephritidae</taxon>
        <taxon>Ceratitis</taxon>
        <taxon>Ceratitis</taxon>
    </lineage>
</organism>
<keyword evidence="1" id="KW-0560">Oxidoreductase</keyword>
<dbReference type="AlphaFoldDB" id="W8C3E2"/>
<dbReference type="Pfam" id="PF00106">
    <property type="entry name" value="adh_short"/>
    <property type="match status" value="1"/>
</dbReference>
<keyword evidence="3" id="KW-1133">Transmembrane helix</keyword>
<sequence>MTFFELLFFLLLLYCLVYIILWLYLDCNVDLWYNSYFGVPVSAMRGQVVWVTGASSGIGKAVALEMAKNGVRLVISSRREHLLDSLKRECLEEAKGLLSEDDVFVLPMDVLEIANHENCFEKVLKHFGRLDVLVNNAGRSQRASWEEINIDVDRSLFELDVFSVVNLSRIAVRYFLHQSGGHGHVVVTSSVAGFCPAPFSATYCAAKFAINAYMNTLRIEQRSIDVTIFCPGPIATDFLQEAFTAEPGEKFGQSTKNQKRMTAERCGKLYAVSIANKLDISWCGLFPVNFLAYASRYPGLAKIIFKLMGKTTMNKIREGKL</sequence>
<dbReference type="InterPro" id="IPR020904">
    <property type="entry name" value="Sc_DH/Rdtase_CS"/>
</dbReference>
<evidence type="ECO:0000259" key="4">
    <source>
        <dbReference type="SMART" id="SM00822"/>
    </source>
</evidence>
<dbReference type="PANTHER" id="PTHR44269:SF1">
    <property type="entry name" value="DEHYDROGENASE_REDUCTASE SDR FAMILY MEMBER 7"/>
    <property type="match status" value="1"/>
</dbReference>
<accession>W8C3E2</accession>
<dbReference type="InterPro" id="IPR036291">
    <property type="entry name" value="NAD(P)-bd_dom_sf"/>
</dbReference>
<reference evidence="5" key="1">
    <citation type="submission" date="2013-07" db="EMBL/GenBank/DDBJ databases">
        <authorList>
            <person name="Geib S."/>
        </authorList>
    </citation>
    <scope>NUCLEOTIDE SEQUENCE</scope>
</reference>
<dbReference type="OrthoDB" id="47007at2759"/>
<dbReference type="PROSITE" id="PS00061">
    <property type="entry name" value="ADH_SHORT"/>
    <property type="match status" value="1"/>
</dbReference>
<feature type="transmembrane region" description="Helical" evidence="3">
    <location>
        <begin position="6"/>
        <end position="25"/>
    </location>
</feature>
<dbReference type="GO" id="GO:0016491">
    <property type="term" value="F:oxidoreductase activity"/>
    <property type="evidence" value="ECO:0007669"/>
    <property type="project" value="UniProtKB-KW"/>
</dbReference>
<comment type="similarity">
    <text evidence="2">Belongs to the short-chain dehydrogenases/reductases (SDR) family.</text>
</comment>
<dbReference type="InterPro" id="IPR002347">
    <property type="entry name" value="SDR_fam"/>
</dbReference>
<keyword evidence="3" id="KW-0812">Transmembrane</keyword>
<dbReference type="PRINTS" id="PR00080">
    <property type="entry name" value="SDRFAMILY"/>
</dbReference>
<proteinExistence type="evidence at transcript level"/>
<dbReference type="SMART" id="SM00822">
    <property type="entry name" value="PKS_KR"/>
    <property type="match status" value="1"/>
</dbReference>
<reference evidence="5" key="2">
    <citation type="journal article" date="2014" name="BMC Genomics">
        <title>A genomic perspective to assessing quality of mass-reared SIT flies used in Mediterranean fruit fly (Ceratitis capitata) eradication in California.</title>
        <authorList>
            <person name="Calla B."/>
            <person name="Hall B."/>
            <person name="Hou S."/>
            <person name="Geib S.M."/>
        </authorList>
    </citation>
    <scope>NUCLEOTIDE SEQUENCE</scope>
</reference>
<evidence type="ECO:0000256" key="2">
    <source>
        <dbReference type="RuleBase" id="RU000363"/>
    </source>
</evidence>
<dbReference type="SUPFAM" id="SSF51735">
    <property type="entry name" value="NAD(P)-binding Rossmann-fold domains"/>
    <property type="match status" value="1"/>
</dbReference>
<evidence type="ECO:0000256" key="3">
    <source>
        <dbReference type="SAM" id="Phobius"/>
    </source>
</evidence>
<dbReference type="KEGG" id="ccat:101456466"/>
<dbReference type="Gene3D" id="3.40.50.720">
    <property type="entry name" value="NAD(P)-binding Rossmann-like Domain"/>
    <property type="match status" value="1"/>
</dbReference>
<dbReference type="PRINTS" id="PR00081">
    <property type="entry name" value="GDHRDH"/>
</dbReference>
<dbReference type="GeneID" id="101456466"/>
<name>W8C3E2_CERCA</name>